<keyword evidence="3" id="KW-0804">Transcription</keyword>
<feature type="domain" description="IclR-ED" evidence="5">
    <location>
        <begin position="76"/>
        <end position="249"/>
    </location>
</feature>
<sequence length="257" mass="27100">MASRAVDGAGLDIQAVSRVGQILGLFGPETTSLTAGVVAERLGLNRTTAYRYCASLVAAGILERGEERGSFVLGGLLLQLGIEAVARRRVVTVAPPFLRELSTETGVTSVLSVWGSRGPVVALEEEDRSRAVVVSVRPGTQLDPDSAQMRIFLAFHTDESAVRRVLEDVDPALRRRLEADAYDLRRTGWCIATLPDGFTVAAAPVFDGQGLSASMAVLAGDDLIDPTSRDRIVAALRATASSLSDALGARADAPATI</sequence>
<dbReference type="Gene3D" id="1.10.10.10">
    <property type="entry name" value="Winged helix-like DNA-binding domain superfamily/Winged helix DNA-binding domain"/>
    <property type="match status" value="1"/>
</dbReference>
<evidence type="ECO:0000256" key="2">
    <source>
        <dbReference type="ARBA" id="ARBA00023125"/>
    </source>
</evidence>
<dbReference type="GO" id="GO:0003700">
    <property type="term" value="F:DNA-binding transcription factor activity"/>
    <property type="evidence" value="ECO:0007669"/>
    <property type="project" value="TreeGrafter"/>
</dbReference>
<dbReference type="PROSITE" id="PS51077">
    <property type="entry name" value="HTH_ICLR"/>
    <property type="match status" value="1"/>
</dbReference>
<keyword evidence="1" id="KW-0805">Transcription regulation</keyword>
<evidence type="ECO:0000259" key="5">
    <source>
        <dbReference type="PROSITE" id="PS51078"/>
    </source>
</evidence>
<gene>
    <name evidence="6" type="ORF">FJ657_02370</name>
</gene>
<dbReference type="AlphaFoldDB" id="A0A506XXB6"/>
<name>A0A506XXB6_9MICO</name>
<evidence type="ECO:0000256" key="3">
    <source>
        <dbReference type="ARBA" id="ARBA00023163"/>
    </source>
</evidence>
<dbReference type="PANTHER" id="PTHR30136:SF24">
    <property type="entry name" value="HTH-TYPE TRANSCRIPTIONAL REPRESSOR ALLR"/>
    <property type="match status" value="1"/>
</dbReference>
<proteinExistence type="predicted"/>
<comment type="caution">
    <text evidence="6">The sequence shown here is derived from an EMBL/GenBank/DDBJ whole genome shotgun (WGS) entry which is preliminary data.</text>
</comment>
<dbReference type="SUPFAM" id="SSF46785">
    <property type="entry name" value="Winged helix' DNA-binding domain"/>
    <property type="match status" value="1"/>
</dbReference>
<dbReference type="SUPFAM" id="SSF55781">
    <property type="entry name" value="GAF domain-like"/>
    <property type="match status" value="1"/>
</dbReference>
<evidence type="ECO:0000313" key="7">
    <source>
        <dbReference type="Proteomes" id="UP000316252"/>
    </source>
</evidence>
<evidence type="ECO:0000259" key="4">
    <source>
        <dbReference type="PROSITE" id="PS51077"/>
    </source>
</evidence>
<dbReference type="Proteomes" id="UP000316252">
    <property type="component" value="Unassembled WGS sequence"/>
</dbReference>
<dbReference type="InterPro" id="IPR005471">
    <property type="entry name" value="Tscrpt_reg_IclR_N"/>
</dbReference>
<dbReference type="GO" id="GO:0003677">
    <property type="term" value="F:DNA binding"/>
    <property type="evidence" value="ECO:0007669"/>
    <property type="project" value="UniProtKB-KW"/>
</dbReference>
<reference evidence="6 7" key="1">
    <citation type="submission" date="2019-06" db="EMBL/GenBank/DDBJ databases">
        <authorList>
            <person name="Li F."/>
        </authorList>
    </citation>
    <scope>NUCLEOTIDE SEQUENCE [LARGE SCALE GENOMIC DNA]</scope>
    <source>
        <strain evidence="6 7">10F1D-1</strain>
    </source>
</reference>
<dbReference type="PROSITE" id="PS51078">
    <property type="entry name" value="ICLR_ED"/>
    <property type="match status" value="1"/>
</dbReference>
<dbReference type="Gene3D" id="3.30.450.40">
    <property type="match status" value="1"/>
</dbReference>
<dbReference type="SMART" id="SM00346">
    <property type="entry name" value="HTH_ICLR"/>
    <property type="match status" value="1"/>
</dbReference>
<protein>
    <submittedName>
        <fullName evidence="6">Helix-turn-helix domain-containing protein</fullName>
    </submittedName>
</protein>
<dbReference type="InterPro" id="IPR014757">
    <property type="entry name" value="Tscrpt_reg_IclR_C"/>
</dbReference>
<organism evidence="6 7">
    <name type="scientific">Schumannella soli</name>
    <dbReference type="NCBI Taxonomy" id="2590779"/>
    <lineage>
        <taxon>Bacteria</taxon>
        <taxon>Bacillati</taxon>
        <taxon>Actinomycetota</taxon>
        <taxon>Actinomycetes</taxon>
        <taxon>Micrococcales</taxon>
        <taxon>Microbacteriaceae</taxon>
        <taxon>Schumannella</taxon>
    </lineage>
</organism>
<keyword evidence="7" id="KW-1185">Reference proteome</keyword>
<dbReference type="InterPro" id="IPR029016">
    <property type="entry name" value="GAF-like_dom_sf"/>
</dbReference>
<dbReference type="OrthoDB" id="4929328at2"/>
<dbReference type="EMBL" id="VHQG01000001">
    <property type="protein sequence ID" value="TPW77544.1"/>
    <property type="molecule type" value="Genomic_DNA"/>
</dbReference>
<keyword evidence="2" id="KW-0238">DNA-binding</keyword>
<evidence type="ECO:0000256" key="1">
    <source>
        <dbReference type="ARBA" id="ARBA00023015"/>
    </source>
</evidence>
<dbReference type="GO" id="GO:0045892">
    <property type="term" value="P:negative regulation of DNA-templated transcription"/>
    <property type="evidence" value="ECO:0007669"/>
    <property type="project" value="TreeGrafter"/>
</dbReference>
<feature type="domain" description="HTH iclR-type" evidence="4">
    <location>
        <begin position="13"/>
        <end position="75"/>
    </location>
</feature>
<evidence type="ECO:0000313" key="6">
    <source>
        <dbReference type="EMBL" id="TPW77544.1"/>
    </source>
</evidence>
<dbReference type="InterPro" id="IPR036390">
    <property type="entry name" value="WH_DNA-bd_sf"/>
</dbReference>
<dbReference type="InterPro" id="IPR036388">
    <property type="entry name" value="WH-like_DNA-bd_sf"/>
</dbReference>
<dbReference type="PANTHER" id="PTHR30136">
    <property type="entry name" value="HELIX-TURN-HELIX TRANSCRIPTIONAL REGULATOR, ICLR FAMILY"/>
    <property type="match status" value="1"/>
</dbReference>
<dbReference type="RefSeq" id="WP_141162072.1">
    <property type="nucleotide sequence ID" value="NZ_VHQG01000001.1"/>
</dbReference>
<accession>A0A506XXB6</accession>
<dbReference type="InterPro" id="IPR050707">
    <property type="entry name" value="HTH_MetabolicPath_Reg"/>
</dbReference>
<dbReference type="Pfam" id="PF09339">
    <property type="entry name" value="HTH_IclR"/>
    <property type="match status" value="1"/>
</dbReference>